<comment type="similarity">
    <text evidence="1">Belongs to the carbohydrate kinase PfkB family.</text>
</comment>
<dbReference type="SUPFAM" id="SSF53613">
    <property type="entry name" value="Ribokinase-like"/>
    <property type="match status" value="1"/>
</dbReference>
<dbReference type="Pfam" id="PF00294">
    <property type="entry name" value="PfkB"/>
    <property type="match status" value="1"/>
</dbReference>
<dbReference type="PANTHER" id="PTHR43085:SF1">
    <property type="entry name" value="PSEUDOURIDINE KINASE-RELATED"/>
    <property type="match status" value="1"/>
</dbReference>
<dbReference type="PROSITE" id="PS00584">
    <property type="entry name" value="PFKB_KINASES_2"/>
    <property type="match status" value="1"/>
</dbReference>
<reference evidence="7 8" key="1">
    <citation type="submission" date="2022-04" db="EMBL/GenBank/DDBJ databases">
        <title>Spirosoma sp. strain RP8 genome sequencing and assembly.</title>
        <authorList>
            <person name="Jung Y."/>
        </authorList>
    </citation>
    <scope>NUCLEOTIDE SEQUENCE [LARGE SCALE GENOMIC DNA]</scope>
    <source>
        <strain evidence="7 8">RP8</strain>
    </source>
</reference>
<dbReference type="PROSITE" id="PS00583">
    <property type="entry name" value="PFKB_KINASES_1"/>
    <property type="match status" value="1"/>
</dbReference>
<gene>
    <name evidence="7" type="ORF">M0L20_16665</name>
</gene>
<protein>
    <submittedName>
        <fullName evidence="7">Sugar kinase</fullName>
    </submittedName>
</protein>
<evidence type="ECO:0000256" key="2">
    <source>
        <dbReference type="ARBA" id="ARBA00022679"/>
    </source>
</evidence>
<evidence type="ECO:0000256" key="4">
    <source>
        <dbReference type="ARBA" id="ARBA00022777"/>
    </source>
</evidence>
<feature type="domain" description="Carbohydrate kinase PfkB" evidence="6">
    <location>
        <begin position="11"/>
        <end position="300"/>
    </location>
</feature>
<keyword evidence="3" id="KW-0547">Nucleotide-binding</keyword>
<name>A0ABT0HMW4_9BACT</name>
<dbReference type="InterPro" id="IPR029056">
    <property type="entry name" value="Ribokinase-like"/>
</dbReference>
<dbReference type="Gene3D" id="3.40.1190.20">
    <property type="match status" value="1"/>
</dbReference>
<dbReference type="InterPro" id="IPR023314">
    <property type="entry name" value="Myo_inos_IolC-like_sf"/>
</dbReference>
<evidence type="ECO:0000256" key="5">
    <source>
        <dbReference type="ARBA" id="ARBA00022840"/>
    </source>
</evidence>
<evidence type="ECO:0000256" key="3">
    <source>
        <dbReference type="ARBA" id="ARBA00022741"/>
    </source>
</evidence>
<comment type="caution">
    <text evidence="7">The sequence shown here is derived from an EMBL/GenBank/DDBJ whole genome shotgun (WGS) entry which is preliminary data.</text>
</comment>
<dbReference type="PANTHER" id="PTHR43085">
    <property type="entry name" value="HEXOKINASE FAMILY MEMBER"/>
    <property type="match status" value="1"/>
</dbReference>
<dbReference type="InterPro" id="IPR002173">
    <property type="entry name" value="Carboh/pur_kinase_PfkB_CS"/>
</dbReference>
<dbReference type="Gene3D" id="2.20.150.10">
    <property type="entry name" value="putative 5-dehydro-2- deoxygluconokinase"/>
    <property type="match status" value="1"/>
</dbReference>
<dbReference type="InterPro" id="IPR050306">
    <property type="entry name" value="PfkB_Carbo_kinase"/>
</dbReference>
<evidence type="ECO:0000313" key="8">
    <source>
        <dbReference type="Proteomes" id="UP001202180"/>
    </source>
</evidence>
<keyword evidence="5" id="KW-0067">ATP-binding</keyword>
<evidence type="ECO:0000313" key="7">
    <source>
        <dbReference type="EMBL" id="MCK8493503.1"/>
    </source>
</evidence>
<dbReference type="Proteomes" id="UP001202180">
    <property type="component" value="Unassembled WGS sequence"/>
</dbReference>
<proteinExistence type="inferred from homology"/>
<keyword evidence="2" id="KW-0808">Transferase</keyword>
<organism evidence="7 8">
    <name type="scientific">Spirosoma liriopis</name>
    <dbReference type="NCBI Taxonomy" id="2937440"/>
    <lineage>
        <taxon>Bacteria</taxon>
        <taxon>Pseudomonadati</taxon>
        <taxon>Bacteroidota</taxon>
        <taxon>Cytophagia</taxon>
        <taxon>Cytophagales</taxon>
        <taxon>Cytophagaceae</taxon>
        <taxon>Spirosoma</taxon>
    </lineage>
</organism>
<keyword evidence="4 7" id="KW-0418">Kinase</keyword>
<dbReference type="InterPro" id="IPR011611">
    <property type="entry name" value="PfkB_dom"/>
</dbReference>
<keyword evidence="8" id="KW-1185">Reference proteome</keyword>
<dbReference type="RefSeq" id="WP_248478049.1">
    <property type="nucleotide sequence ID" value="NZ_JALPRF010000002.1"/>
</dbReference>
<dbReference type="EMBL" id="JALPRF010000002">
    <property type="protein sequence ID" value="MCK8493503.1"/>
    <property type="molecule type" value="Genomic_DNA"/>
</dbReference>
<evidence type="ECO:0000256" key="1">
    <source>
        <dbReference type="ARBA" id="ARBA00010688"/>
    </source>
</evidence>
<accession>A0ABT0HMW4</accession>
<evidence type="ECO:0000259" key="6">
    <source>
        <dbReference type="Pfam" id="PF00294"/>
    </source>
</evidence>
<dbReference type="GO" id="GO:0016301">
    <property type="term" value="F:kinase activity"/>
    <property type="evidence" value="ECO:0007669"/>
    <property type="project" value="UniProtKB-KW"/>
</dbReference>
<sequence length="312" mass="33735">MTTSSRPYTLIAVGELLADFIGHHVSSSLLDALDFRRYQGGSPANMAANMARMGNKTALVACVGDDNIGRYLTRETAEVGVDTQFVTKHAQEPTSIVLVSRTAGTPDFVAYRHADCQIQTDQLPDSLLAQTTLFHTTCFALSRQPAQDAICDAAKRAQAAGCQVTIDANYAPTIWPDREQAWRVLADYCSAGALVKLSEDDAERLYGEKQSTERILSDFHKMGAKIICFTLGANGSIVSYDGGTQQAVIPGKKVDVVDVTGAGDAYWAGFLTAFVDGHTPEQCARSGATLAQMKLSRQGPLPFQVDRKSLYR</sequence>
<dbReference type="CDD" id="cd01166">
    <property type="entry name" value="KdgK"/>
    <property type="match status" value="1"/>
</dbReference>